<protein>
    <recommendedName>
        <fullName evidence="2 6">Autophagy-related protein 17</fullName>
    </recommendedName>
</protein>
<feature type="region of interest" description="Disordered" evidence="7">
    <location>
        <begin position="1"/>
        <end position="27"/>
    </location>
</feature>
<dbReference type="GO" id="GO:0034727">
    <property type="term" value="P:piecemeal microautophagy of the nucleus"/>
    <property type="evidence" value="ECO:0007669"/>
    <property type="project" value="TreeGrafter"/>
</dbReference>
<evidence type="ECO:0000256" key="7">
    <source>
        <dbReference type="SAM" id="MobiDB-lite"/>
    </source>
</evidence>
<comment type="subcellular location">
    <subcellularLocation>
        <location evidence="6">Cytoplasm</location>
    </subcellularLocation>
    <subcellularLocation>
        <location evidence="6">Preautophagosomal structure membrane</location>
        <topology evidence="6">Peripheral membrane protein</topology>
    </subcellularLocation>
</comment>
<evidence type="ECO:0000256" key="3">
    <source>
        <dbReference type="ARBA" id="ARBA00022490"/>
    </source>
</evidence>
<dbReference type="PANTHER" id="PTHR28005:SF1">
    <property type="entry name" value="AUTOPHAGY-RELATED PROTEIN 17"/>
    <property type="match status" value="1"/>
</dbReference>
<feature type="compositionally biased region" description="Low complexity" evidence="7">
    <location>
        <begin position="1"/>
        <end position="22"/>
    </location>
</feature>
<proteinExistence type="inferred from homology"/>
<keyword evidence="5" id="KW-0472">Membrane</keyword>
<dbReference type="AlphaFoldDB" id="A0A8K0J0B4"/>
<gene>
    <name evidence="9" type="ORF">E4U42_000401</name>
</gene>
<dbReference type="EMBL" id="SRPY01001091">
    <property type="protein sequence ID" value="KAG5914618.1"/>
    <property type="molecule type" value="Genomic_DNA"/>
</dbReference>
<reference evidence="9" key="1">
    <citation type="journal article" date="2020" name="bioRxiv">
        <title>Whole genome comparisons of ergot fungi reveals the divergence and evolution of species within the genus Claviceps are the result of varying mechanisms driving genome evolution and host range expansion.</title>
        <authorList>
            <person name="Wyka S.A."/>
            <person name="Mondo S.J."/>
            <person name="Liu M."/>
            <person name="Dettman J."/>
            <person name="Nalam V."/>
            <person name="Broders K.D."/>
        </authorList>
    </citation>
    <scope>NUCLEOTIDE SEQUENCE</scope>
    <source>
        <strain evidence="9">CCC 489</strain>
    </source>
</reference>
<dbReference type="Pfam" id="PF04108">
    <property type="entry name" value="ATG17_like"/>
    <property type="match status" value="1"/>
</dbReference>
<evidence type="ECO:0000259" key="8">
    <source>
        <dbReference type="Pfam" id="PF04108"/>
    </source>
</evidence>
<keyword evidence="3 6" id="KW-0963">Cytoplasm</keyword>
<keyword evidence="10" id="KW-1185">Reference proteome</keyword>
<dbReference type="PANTHER" id="PTHR28005">
    <property type="entry name" value="AUTOPHAGY-RELATED PROTEIN 17"/>
    <property type="match status" value="1"/>
</dbReference>
<evidence type="ECO:0000256" key="4">
    <source>
        <dbReference type="ARBA" id="ARBA00023006"/>
    </source>
</evidence>
<accession>A0A8K0J0B4</accession>
<dbReference type="GO" id="GO:0034045">
    <property type="term" value="C:phagophore assembly site membrane"/>
    <property type="evidence" value="ECO:0007669"/>
    <property type="project" value="UniProtKB-SubCell"/>
</dbReference>
<dbReference type="OrthoDB" id="1937984at2759"/>
<evidence type="ECO:0000313" key="10">
    <source>
        <dbReference type="Proteomes" id="UP000811619"/>
    </source>
</evidence>
<dbReference type="GO" id="GO:0030295">
    <property type="term" value="F:protein kinase activator activity"/>
    <property type="evidence" value="ECO:0007669"/>
    <property type="project" value="TreeGrafter"/>
</dbReference>
<dbReference type="GO" id="GO:0060090">
    <property type="term" value="F:molecular adaptor activity"/>
    <property type="evidence" value="ECO:0007669"/>
    <property type="project" value="TreeGrafter"/>
</dbReference>
<evidence type="ECO:0000256" key="5">
    <source>
        <dbReference type="ARBA" id="ARBA00023136"/>
    </source>
</evidence>
<comment type="similarity">
    <text evidence="1 6">Belongs to the ATG17 family.</text>
</comment>
<dbReference type="InterPro" id="IPR007240">
    <property type="entry name" value="Atg17"/>
</dbReference>
<organism evidence="9 10">
    <name type="scientific">Claviceps africana</name>
    <dbReference type="NCBI Taxonomy" id="83212"/>
    <lineage>
        <taxon>Eukaryota</taxon>
        <taxon>Fungi</taxon>
        <taxon>Dikarya</taxon>
        <taxon>Ascomycota</taxon>
        <taxon>Pezizomycotina</taxon>
        <taxon>Sordariomycetes</taxon>
        <taxon>Hypocreomycetidae</taxon>
        <taxon>Hypocreales</taxon>
        <taxon>Clavicipitaceae</taxon>
        <taxon>Claviceps</taxon>
    </lineage>
</organism>
<comment type="caution">
    <text evidence="9">The sequence shown here is derived from an EMBL/GenBank/DDBJ whole genome shotgun (WGS) entry which is preliminary data.</text>
</comment>
<comment type="function">
    <text evidence="6">Autophagy-specific protein that functions in response to autophagy-inducing signals as a scaffold to recruit other ATG proteins to organize preautophagosomal structure (PAS) formation. Modulates the timing and magnitude of the autophagy response, such as the size of the sequestering vesicles. Plays particularly a role in pexophagy and nucleophagy.</text>
</comment>
<evidence type="ECO:0000313" key="9">
    <source>
        <dbReference type="EMBL" id="KAG5914618.1"/>
    </source>
</evidence>
<dbReference type="GO" id="GO:0000422">
    <property type="term" value="P:autophagy of mitochondrion"/>
    <property type="evidence" value="ECO:0007669"/>
    <property type="project" value="TreeGrafter"/>
</dbReference>
<feature type="domain" description="Autophagy protein ATG17-like" evidence="8">
    <location>
        <begin position="49"/>
        <end position="454"/>
    </location>
</feature>
<dbReference type="Proteomes" id="UP000811619">
    <property type="component" value="Unassembled WGS sequence"/>
</dbReference>
<dbReference type="GO" id="GO:0000045">
    <property type="term" value="P:autophagosome assembly"/>
    <property type="evidence" value="ECO:0007669"/>
    <property type="project" value="TreeGrafter"/>
</dbReference>
<dbReference type="GO" id="GO:1990316">
    <property type="term" value="C:Atg1/ULK1 kinase complex"/>
    <property type="evidence" value="ECO:0007669"/>
    <property type="project" value="TreeGrafter"/>
</dbReference>
<evidence type="ECO:0000256" key="6">
    <source>
        <dbReference type="RuleBase" id="RU368080"/>
    </source>
</evidence>
<name>A0A8K0J0B4_9HYPO</name>
<sequence>MAAASPAASSRRSAGSSSGSLKRSGDDEQKLASIPIDTLVNHLLVAKRSLSSMNHVLRANELATSARSSHQESLLLAAQTAFVRNSVLDQITILTRVCASLQSTYEWGKRDFKKLVKAMDEVDADLAGTIHMLRDTQVQSTLQSNDRKSMNLLDFVDETSVHDMREAMKHSIQDLQRVQLSFDGDLLRFETDIRNLRKSLAASSPSPATDESTEPATVPLLLDMEDHSATMASLLASLTTHFDMCVTAIRTTEGAAALARRKVAEVTQSQGSEMVSISGVIAEQESHMSDLEPKTAEDRAEMLKVVVQDAEEVDYVVSEIQEHLTTMEQEYAIVQRHLSRAKAAHSSVLESFALLGEIGDRLGDYMAAEGDFRQRWDLEKEAVFGKLREMQEMRQFYEGYASAYGSLVLEVERRRAVDERVHGIWRKAQESVDKILEADRTSRETFRQDVGEYLPTDLWAGMQGPVRRWTVVQMNDDESEPDAACAVDGSSVRGFAVAGGAGKGNTE</sequence>
<evidence type="ECO:0000256" key="1">
    <source>
        <dbReference type="ARBA" id="ARBA00006259"/>
    </source>
</evidence>
<keyword evidence="4 6" id="KW-0072">Autophagy</keyword>
<evidence type="ECO:0000256" key="2">
    <source>
        <dbReference type="ARBA" id="ARBA00013806"/>
    </source>
</evidence>
<dbReference type="InterPro" id="IPR045326">
    <property type="entry name" value="ATG17-like_dom"/>
</dbReference>